<dbReference type="EMBL" id="JBHRXK010000015">
    <property type="protein sequence ID" value="MFC3552474.1"/>
    <property type="molecule type" value="Genomic_DNA"/>
</dbReference>
<evidence type="ECO:0000313" key="2">
    <source>
        <dbReference type="Proteomes" id="UP001595740"/>
    </source>
</evidence>
<comment type="caution">
    <text evidence="1">The sequence shown here is derived from an EMBL/GenBank/DDBJ whole genome shotgun (WGS) entry which is preliminary data.</text>
</comment>
<reference evidence="2" key="1">
    <citation type="journal article" date="2019" name="Int. J. Syst. Evol. Microbiol.">
        <title>The Global Catalogue of Microorganisms (GCM) 10K type strain sequencing project: providing services to taxonomists for standard genome sequencing and annotation.</title>
        <authorList>
            <consortium name="The Broad Institute Genomics Platform"/>
            <consortium name="The Broad Institute Genome Sequencing Center for Infectious Disease"/>
            <person name="Wu L."/>
            <person name="Ma J."/>
        </authorList>
    </citation>
    <scope>NUCLEOTIDE SEQUENCE [LARGE SCALE GENOMIC DNA]</scope>
    <source>
        <strain evidence="2">KCTC 42875</strain>
    </source>
</reference>
<keyword evidence="2" id="KW-1185">Reference proteome</keyword>
<name>A0ABV7RUA3_9GAMM</name>
<evidence type="ECO:0008006" key="3">
    <source>
        <dbReference type="Google" id="ProtNLM"/>
    </source>
</evidence>
<gene>
    <name evidence="1" type="ORF">ACFOLC_15830</name>
</gene>
<dbReference type="Proteomes" id="UP001595740">
    <property type="component" value="Unassembled WGS sequence"/>
</dbReference>
<sequence>MTDLVETGKELYRDGAAHALAGYQMIEELLKTYIGNHFEIVRSLVDGRVHFGFRKEDYKQAPLGRLLQVFAKICDDTSLVDALRAELPHRDHVAHQSLLILFAKSQPSAEQLSDLLTELGKRHASVQAVMLQLHAAHEALIAPYSNAENGA</sequence>
<accession>A0ABV7RUA3</accession>
<protein>
    <recommendedName>
        <fullName evidence="3">DUF2383 domain-containing protein</fullName>
    </recommendedName>
</protein>
<proteinExistence type="predicted"/>
<organism evidence="1 2">
    <name type="scientific">Lysobacter cavernae</name>
    <dbReference type="NCBI Taxonomy" id="1685901"/>
    <lineage>
        <taxon>Bacteria</taxon>
        <taxon>Pseudomonadati</taxon>
        <taxon>Pseudomonadota</taxon>
        <taxon>Gammaproteobacteria</taxon>
        <taxon>Lysobacterales</taxon>
        <taxon>Lysobacteraceae</taxon>
        <taxon>Lysobacter</taxon>
    </lineage>
</organism>
<evidence type="ECO:0000313" key="1">
    <source>
        <dbReference type="EMBL" id="MFC3552474.1"/>
    </source>
</evidence>
<dbReference type="RefSeq" id="WP_386760235.1">
    <property type="nucleotide sequence ID" value="NZ_JBHRXK010000015.1"/>
</dbReference>